<gene>
    <name evidence="11" type="ORF">BSL78_03992</name>
</gene>
<evidence type="ECO:0000256" key="3">
    <source>
        <dbReference type="ARBA" id="ARBA00022448"/>
    </source>
</evidence>
<accession>A0A2G8LG09</accession>
<dbReference type="GO" id="GO:0008458">
    <property type="term" value="F:carnitine O-octanoyltransferase activity"/>
    <property type="evidence" value="ECO:0007669"/>
    <property type="project" value="TreeGrafter"/>
</dbReference>
<keyword evidence="6" id="KW-0443">Lipid metabolism</keyword>
<keyword evidence="3" id="KW-0813">Transport</keyword>
<dbReference type="EMBL" id="MRZV01000093">
    <property type="protein sequence ID" value="PIK59110.1"/>
    <property type="molecule type" value="Genomic_DNA"/>
</dbReference>
<dbReference type="Gene3D" id="3.30.559.70">
    <property type="entry name" value="Choline/Carnitine o-acyltransferase, domain 2"/>
    <property type="match status" value="1"/>
</dbReference>
<dbReference type="UniPathway" id="UPA00659"/>
<feature type="active site" description="Proton acceptor" evidence="9">
    <location>
        <position position="321"/>
    </location>
</feature>
<dbReference type="InterPro" id="IPR039551">
    <property type="entry name" value="Cho/carn_acyl_trans"/>
</dbReference>
<evidence type="ECO:0000256" key="9">
    <source>
        <dbReference type="PIRSR" id="PIRSR600542-1"/>
    </source>
</evidence>
<proteinExistence type="inferred from homology"/>
<evidence type="ECO:0000313" key="11">
    <source>
        <dbReference type="EMBL" id="PIK59110.1"/>
    </source>
</evidence>
<dbReference type="OrthoDB" id="240216at2759"/>
<comment type="caution">
    <text evidence="11">The sequence shown here is derived from an EMBL/GenBank/DDBJ whole genome shotgun (WGS) entry which is preliminary data.</text>
</comment>
<dbReference type="GO" id="GO:0006635">
    <property type="term" value="P:fatty acid beta-oxidation"/>
    <property type="evidence" value="ECO:0007669"/>
    <property type="project" value="UniProtKB-UniPathway"/>
</dbReference>
<dbReference type="InterPro" id="IPR023213">
    <property type="entry name" value="CAT-like_dom_sf"/>
</dbReference>
<organism evidence="11 12">
    <name type="scientific">Stichopus japonicus</name>
    <name type="common">Sea cucumber</name>
    <dbReference type="NCBI Taxonomy" id="307972"/>
    <lineage>
        <taxon>Eukaryota</taxon>
        <taxon>Metazoa</taxon>
        <taxon>Echinodermata</taxon>
        <taxon>Eleutherozoa</taxon>
        <taxon>Echinozoa</taxon>
        <taxon>Holothuroidea</taxon>
        <taxon>Aspidochirotacea</taxon>
        <taxon>Aspidochirotida</taxon>
        <taxon>Stichopodidae</taxon>
        <taxon>Apostichopus</taxon>
    </lineage>
</organism>
<evidence type="ECO:0000256" key="5">
    <source>
        <dbReference type="ARBA" id="ARBA00022832"/>
    </source>
</evidence>
<dbReference type="Proteomes" id="UP000230750">
    <property type="component" value="Unassembled WGS sequence"/>
</dbReference>
<dbReference type="AlphaFoldDB" id="A0A2G8LG09"/>
<comment type="catalytic activity">
    <reaction evidence="8">
        <text>4,8-dimethylnonanoyl-CoA + (R)-carnitine = O-4,8-dimethylnonanoyl-(R)-carnitine + CoA</text>
        <dbReference type="Rhea" id="RHEA:44860"/>
        <dbReference type="ChEBI" id="CHEBI:16347"/>
        <dbReference type="ChEBI" id="CHEBI:57287"/>
        <dbReference type="ChEBI" id="CHEBI:77061"/>
        <dbReference type="ChEBI" id="CHEBI:84654"/>
    </reaction>
</comment>
<evidence type="ECO:0000256" key="8">
    <source>
        <dbReference type="ARBA" id="ARBA00048999"/>
    </source>
</evidence>
<dbReference type="Gene3D" id="1.10.275.20">
    <property type="entry name" value="Choline/Carnitine o-acyltransferase"/>
    <property type="match status" value="1"/>
</dbReference>
<name>A0A2G8LG09_STIJA</name>
<dbReference type="InterPro" id="IPR042572">
    <property type="entry name" value="Carn_acyl_trans_N"/>
</dbReference>
<dbReference type="Gene3D" id="3.30.559.10">
    <property type="entry name" value="Chloramphenicol acetyltransferase-like domain"/>
    <property type="match status" value="1"/>
</dbReference>
<keyword evidence="4 11" id="KW-0808">Transferase</keyword>
<dbReference type="Pfam" id="PF00755">
    <property type="entry name" value="Carn_acyltransf"/>
    <property type="match status" value="1"/>
</dbReference>
<dbReference type="GO" id="GO:0005777">
    <property type="term" value="C:peroxisome"/>
    <property type="evidence" value="ECO:0007669"/>
    <property type="project" value="TreeGrafter"/>
</dbReference>
<dbReference type="InterPro" id="IPR000542">
    <property type="entry name" value="Carn_acyl_trans"/>
</dbReference>
<reference evidence="11 12" key="1">
    <citation type="journal article" date="2017" name="PLoS Biol.">
        <title>The sea cucumber genome provides insights into morphological evolution and visceral regeneration.</title>
        <authorList>
            <person name="Zhang X."/>
            <person name="Sun L."/>
            <person name="Yuan J."/>
            <person name="Sun Y."/>
            <person name="Gao Y."/>
            <person name="Zhang L."/>
            <person name="Li S."/>
            <person name="Dai H."/>
            <person name="Hamel J.F."/>
            <person name="Liu C."/>
            <person name="Yu Y."/>
            <person name="Liu S."/>
            <person name="Lin W."/>
            <person name="Guo K."/>
            <person name="Jin S."/>
            <person name="Xu P."/>
            <person name="Storey K.B."/>
            <person name="Huan P."/>
            <person name="Zhang T."/>
            <person name="Zhou Y."/>
            <person name="Zhang J."/>
            <person name="Lin C."/>
            <person name="Li X."/>
            <person name="Xing L."/>
            <person name="Huo D."/>
            <person name="Sun M."/>
            <person name="Wang L."/>
            <person name="Mercier A."/>
            <person name="Li F."/>
            <person name="Yang H."/>
            <person name="Xiang J."/>
        </authorList>
    </citation>
    <scope>NUCLEOTIDE SEQUENCE [LARGE SCALE GENOMIC DNA]</scope>
    <source>
        <strain evidence="11">Shaxun</strain>
        <tissue evidence="11">Muscle</tissue>
    </source>
</reference>
<comment type="pathway">
    <text evidence="1">Lipid metabolism; fatty acid beta-oxidation.</text>
</comment>
<keyword evidence="12" id="KW-1185">Reference proteome</keyword>
<evidence type="ECO:0000256" key="6">
    <source>
        <dbReference type="ARBA" id="ARBA00023098"/>
    </source>
</evidence>
<keyword evidence="5" id="KW-0276">Fatty acid metabolism</keyword>
<evidence type="ECO:0000256" key="4">
    <source>
        <dbReference type="ARBA" id="ARBA00022679"/>
    </source>
</evidence>
<evidence type="ECO:0000256" key="2">
    <source>
        <dbReference type="ARBA" id="ARBA00005232"/>
    </source>
</evidence>
<comment type="similarity">
    <text evidence="2">Belongs to the carnitine/choline acetyltransferase family.</text>
</comment>
<feature type="domain" description="Choline/carnitine acyltransferase" evidence="10">
    <location>
        <begin position="20"/>
        <end position="592"/>
    </location>
</feature>
<dbReference type="PANTHER" id="PTHR22589">
    <property type="entry name" value="CARNITINE O-ACYLTRANSFERASE"/>
    <property type="match status" value="1"/>
</dbReference>
<dbReference type="InterPro" id="IPR042231">
    <property type="entry name" value="Cho/carn_acyl_trans_2"/>
</dbReference>
<keyword evidence="7" id="KW-0012">Acyltransferase</keyword>
<evidence type="ECO:0000256" key="1">
    <source>
        <dbReference type="ARBA" id="ARBA00005005"/>
    </source>
</evidence>
<protein>
    <submittedName>
        <fullName evidence="11">Putative peroxisomal carnitine O-octanoyltransferase</fullName>
    </submittedName>
</protein>
<evidence type="ECO:0000256" key="7">
    <source>
        <dbReference type="ARBA" id="ARBA00023315"/>
    </source>
</evidence>
<sequence length="607" mass="68910">MGDDSKIERTFQFEEALPSLPVPELDKTLPKYLESVKVFATDEEIEHTKKLIDEFQNGVGKQLQEKLVEKAKSMKNWLEEWWEDITYLRSREPMAVIGTMAGPSSINQNFWPLAEGTQIKRASENMFGFTKFFLMSRREEVPIMRDRSKNPFSMYQYRSLFSTSRVPGDPCDSLAKYFKTVSEGHCPSHIAVFCNGHIFKVEMLDKSGTQLGTYEIQRQLSYIKSQSKEKGQGIGVLSADDRTSWAKAYAHLVSLDAKNKKNLEAIQSSIICVSLDAERPGDIGDSFRASMCGENPQDRWFDKSTTVIFFENGAVGYLADHCPYDGLVINLTESWVDDLIIKSKTDWLGSPNVQSDDIKPEELIFTVDATTEEAKLHAAETYKNLKKKVDACPSFFHTFGRNFAKEQSIHPDIFFQLAIQLTYYTKYGKPAPCYETATTRKYYHGRTETVRSTTTEAVNWCKAMNNPDVSAKDKINLLRAATGKQMMLGYDGLQAKGIDRHLLGLYLMSRDMGIDTPAIFSDPLFTKSGGNGNYVLSTSLTGYERGFGGVVPMRKDGYGIFYNLCKEEFYILVISYKDCEETNSLEFFQELCKSLIRMQEVILEAKK</sequence>
<dbReference type="SUPFAM" id="SSF52777">
    <property type="entry name" value="CoA-dependent acyltransferases"/>
    <property type="match status" value="2"/>
</dbReference>
<dbReference type="PANTHER" id="PTHR22589:SF67">
    <property type="entry name" value="PEROXISOMAL CARNITINE O-OCTANOYLTRANSFERASE"/>
    <property type="match status" value="1"/>
</dbReference>
<evidence type="ECO:0000259" key="10">
    <source>
        <dbReference type="Pfam" id="PF00755"/>
    </source>
</evidence>
<dbReference type="STRING" id="307972.A0A2G8LG09"/>
<evidence type="ECO:0000313" key="12">
    <source>
        <dbReference type="Proteomes" id="UP000230750"/>
    </source>
</evidence>